<keyword evidence="1" id="KW-0378">Hydrolase</keyword>
<sequence>MLSRSTEIYATHGVPIPCDIYTDADYAPDAPVFLYFHPGGLKWPLISADFRQMPQVGQQGLLEDARAAYDFARTWEAKEGEERHVIVGGASGGFFIASLIAHHAQPPPTALFSICGIATFRHPFFNSSKLNYVDGFDDVDMTQFIDMPLWLGQTPVNSPTSFEVGRLLPNGLKNTDFQQLEEEFRTKPHRGTLYEYYIYKNAWLNLVGDIDPGYEWARKPENAARVEEWPPTVIFHGDNDPDVPLGVSRLVQEGLGEDKVRIVVAEGLAHLFELMSYLEEDKPGMEVVREALKCLDEIVEGSK</sequence>
<keyword evidence="2" id="KW-1185">Reference proteome</keyword>
<dbReference type="InterPro" id="IPR029058">
    <property type="entry name" value="AB_hydrolase_fold"/>
</dbReference>
<dbReference type="Proteomes" id="UP000777438">
    <property type="component" value="Unassembled WGS sequence"/>
</dbReference>
<protein>
    <submittedName>
        <fullName evidence="1">Alpha/Beta hydrolase protein</fullName>
    </submittedName>
</protein>
<dbReference type="Gene3D" id="3.40.50.1820">
    <property type="entry name" value="alpha/beta hydrolase"/>
    <property type="match status" value="1"/>
</dbReference>
<dbReference type="AlphaFoldDB" id="A0A9P8W794"/>
<dbReference type="OrthoDB" id="19653at2759"/>
<name>A0A9P8W794_9HYPO</name>
<proteinExistence type="predicted"/>
<organism evidence="1 2">
    <name type="scientific">Thelonectria olida</name>
    <dbReference type="NCBI Taxonomy" id="1576542"/>
    <lineage>
        <taxon>Eukaryota</taxon>
        <taxon>Fungi</taxon>
        <taxon>Dikarya</taxon>
        <taxon>Ascomycota</taxon>
        <taxon>Pezizomycotina</taxon>
        <taxon>Sordariomycetes</taxon>
        <taxon>Hypocreomycetidae</taxon>
        <taxon>Hypocreales</taxon>
        <taxon>Nectriaceae</taxon>
        <taxon>Thelonectria</taxon>
    </lineage>
</organism>
<dbReference type="GO" id="GO:0016787">
    <property type="term" value="F:hydrolase activity"/>
    <property type="evidence" value="ECO:0007669"/>
    <property type="project" value="UniProtKB-KW"/>
</dbReference>
<dbReference type="EMBL" id="JAGPYM010000011">
    <property type="protein sequence ID" value="KAH6889325.1"/>
    <property type="molecule type" value="Genomic_DNA"/>
</dbReference>
<evidence type="ECO:0000313" key="2">
    <source>
        <dbReference type="Proteomes" id="UP000777438"/>
    </source>
</evidence>
<gene>
    <name evidence="1" type="ORF">B0T10DRAFT_529332</name>
</gene>
<reference evidence="1 2" key="1">
    <citation type="journal article" date="2021" name="Nat. Commun.">
        <title>Genetic determinants of endophytism in the Arabidopsis root mycobiome.</title>
        <authorList>
            <person name="Mesny F."/>
            <person name="Miyauchi S."/>
            <person name="Thiergart T."/>
            <person name="Pickel B."/>
            <person name="Atanasova L."/>
            <person name="Karlsson M."/>
            <person name="Huettel B."/>
            <person name="Barry K.W."/>
            <person name="Haridas S."/>
            <person name="Chen C."/>
            <person name="Bauer D."/>
            <person name="Andreopoulos W."/>
            <person name="Pangilinan J."/>
            <person name="LaButti K."/>
            <person name="Riley R."/>
            <person name="Lipzen A."/>
            <person name="Clum A."/>
            <person name="Drula E."/>
            <person name="Henrissat B."/>
            <person name="Kohler A."/>
            <person name="Grigoriev I.V."/>
            <person name="Martin F.M."/>
            <person name="Hacquard S."/>
        </authorList>
    </citation>
    <scope>NUCLEOTIDE SEQUENCE [LARGE SCALE GENOMIC DNA]</scope>
    <source>
        <strain evidence="1 2">MPI-CAGE-CH-0241</strain>
    </source>
</reference>
<accession>A0A9P8W794</accession>
<evidence type="ECO:0000313" key="1">
    <source>
        <dbReference type="EMBL" id="KAH6889325.1"/>
    </source>
</evidence>
<comment type="caution">
    <text evidence="1">The sequence shown here is derived from an EMBL/GenBank/DDBJ whole genome shotgun (WGS) entry which is preliminary data.</text>
</comment>
<dbReference type="SUPFAM" id="SSF53474">
    <property type="entry name" value="alpha/beta-Hydrolases"/>
    <property type="match status" value="1"/>
</dbReference>